<reference evidence="3 4" key="1">
    <citation type="journal article" date="2024" name="J Genomics">
        <title>Draft genome sequencing and assembly of Favolaschia claudopus CIRM-BRFM 2984 isolated from oak limbs.</title>
        <authorList>
            <person name="Navarro D."/>
            <person name="Drula E."/>
            <person name="Chaduli D."/>
            <person name="Cazenave R."/>
            <person name="Ahrendt S."/>
            <person name="Wang J."/>
            <person name="Lipzen A."/>
            <person name="Daum C."/>
            <person name="Barry K."/>
            <person name="Grigoriev I.V."/>
            <person name="Favel A."/>
            <person name="Rosso M.N."/>
            <person name="Martin F."/>
        </authorList>
    </citation>
    <scope>NUCLEOTIDE SEQUENCE [LARGE SCALE GENOMIC DNA]</scope>
    <source>
        <strain evidence="3 4">CIRM-BRFM 2984</strain>
    </source>
</reference>
<proteinExistence type="predicted"/>
<name>A0AAW0CB49_9AGAR</name>
<gene>
    <name evidence="3" type="ORF">R3P38DRAFT_601984</name>
</gene>
<feature type="transmembrane region" description="Helical" evidence="2">
    <location>
        <begin position="601"/>
        <end position="619"/>
    </location>
</feature>
<evidence type="ECO:0000256" key="1">
    <source>
        <dbReference type="SAM" id="MobiDB-lite"/>
    </source>
</evidence>
<feature type="region of interest" description="Disordered" evidence="1">
    <location>
        <begin position="29"/>
        <end position="51"/>
    </location>
</feature>
<evidence type="ECO:0000256" key="2">
    <source>
        <dbReference type="SAM" id="Phobius"/>
    </source>
</evidence>
<keyword evidence="2" id="KW-1133">Transmembrane helix</keyword>
<organism evidence="3 4">
    <name type="scientific">Favolaschia claudopus</name>
    <dbReference type="NCBI Taxonomy" id="2862362"/>
    <lineage>
        <taxon>Eukaryota</taxon>
        <taxon>Fungi</taxon>
        <taxon>Dikarya</taxon>
        <taxon>Basidiomycota</taxon>
        <taxon>Agaricomycotina</taxon>
        <taxon>Agaricomycetes</taxon>
        <taxon>Agaricomycetidae</taxon>
        <taxon>Agaricales</taxon>
        <taxon>Marasmiineae</taxon>
        <taxon>Mycenaceae</taxon>
        <taxon>Favolaschia</taxon>
    </lineage>
</organism>
<keyword evidence="2" id="KW-0472">Membrane</keyword>
<protein>
    <submittedName>
        <fullName evidence="3">Uncharacterized protein</fullName>
    </submittedName>
</protein>
<evidence type="ECO:0000313" key="4">
    <source>
        <dbReference type="Proteomes" id="UP001362999"/>
    </source>
</evidence>
<dbReference type="EMBL" id="JAWWNJ010000019">
    <property type="protein sequence ID" value="KAK7035617.1"/>
    <property type="molecule type" value="Genomic_DNA"/>
</dbReference>
<dbReference type="Proteomes" id="UP001362999">
    <property type="component" value="Unassembled WGS sequence"/>
</dbReference>
<keyword evidence="4" id="KW-1185">Reference proteome</keyword>
<feature type="compositionally biased region" description="Gly residues" evidence="1">
    <location>
        <begin position="29"/>
        <end position="49"/>
    </location>
</feature>
<keyword evidence="2" id="KW-0812">Transmembrane</keyword>
<comment type="caution">
    <text evidence="3">The sequence shown here is derived from an EMBL/GenBank/DDBJ whole genome shotgun (WGS) entry which is preliminary data.</text>
</comment>
<evidence type="ECO:0000313" key="3">
    <source>
        <dbReference type="EMBL" id="KAK7035617.1"/>
    </source>
</evidence>
<accession>A0AAW0CB49</accession>
<dbReference type="AlphaFoldDB" id="A0AAW0CB49"/>
<sequence length="622" mass="69357">MEHETDSLEAFAELSDILSTSGATLKVMGGVGGQGGRGGKEGGAGGNGEGPTFNFSHAERFVFHVNNGSPRSTLASAINSAPPAISIYDINLQREVYIDNPQLCSWRPRRRNAVRRYHSATVKDQKEMTVVFYEGKNAEDEFKKDVAKYMEFRHPSFLQLYGTAHSADIYANIFYDALIPYRDIVNIYRQSPMMLCYIYTYVAREFEAASDYFRGRFGSGLYNTDYTLFLRSSTGRLNIDLEGFHGLLSPFSGTANITSKFFKLFSTHDTQIIIDALTIEQYHTSCDLYFGDTTYTQISLMATTHLGAVYHTNGHHDLSNPVAIAPTLDIDDCLNRAWYLYQVNPQVTESRWNRFAVSELIGRELGEKIELYLSTELQLDSEVSHLWLSQANHVLNRLGVVSNTDNYALLNEIWFKVEIDPQSATSTAAAGWHSLDAFLFLCPPQSLRVGPVSLKCPECVGYWSLDPLGEDRLSSEQAAELGFPTIHVSVYGRGKTWSDNAYPGLWQFLKGKGFDPNSQDLARHLGVPLYQLYCDYEKSLNVDGGEAHIEELTSSDTDQSVDEEVAGNLSIVQDENCESVSKSGDLEEDSEDIAVSSSLKMLALIQFSLILLIAVLTFYGSL</sequence>